<dbReference type="Proteomes" id="UP000237105">
    <property type="component" value="Unassembled WGS sequence"/>
</dbReference>
<feature type="binding site" evidence="6">
    <location>
        <position position="86"/>
    </location>
    <ligand>
        <name>ATP</name>
        <dbReference type="ChEBI" id="CHEBI:30616"/>
    </ligand>
</feature>
<keyword evidence="3 6" id="KW-0547">Nucleotide-binding</keyword>
<dbReference type="InterPro" id="IPR011009">
    <property type="entry name" value="Kinase-like_dom_sf"/>
</dbReference>
<evidence type="ECO:0000313" key="10">
    <source>
        <dbReference type="Proteomes" id="UP000237105"/>
    </source>
</evidence>
<evidence type="ECO:0000259" key="8">
    <source>
        <dbReference type="PROSITE" id="PS50011"/>
    </source>
</evidence>
<keyword evidence="10" id="KW-1185">Reference proteome</keyword>
<keyword evidence="1" id="KW-0723">Serine/threonine-protein kinase</keyword>
<feature type="region of interest" description="Disordered" evidence="7">
    <location>
        <begin position="508"/>
        <end position="557"/>
    </location>
</feature>
<evidence type="ECO:0000256" key="3">
    <source>
        <dbReference type="ARBA" id="ARBA00022741"/>
    </source>
</evidence>
<dbReference type="Gene3D" id="1.10.510.10">
    <property type="entry name" value="Transferase(Phosphotransferase) domain 1"/>
    <property type="match status" value="1"/>
</dbReference>
<sequence>MGYLSCNGESAIATCNSYNWPELKSKAIKTRRKQPNKRLNVREFLYEELAAATNGFSAESFLGKGSHGSVYRAVLDDGKLVAAVKKTKLSSNSASSFHHHSAAAAGNCTTPAENEIEILSRVQHPRLVNLLGFCTDDKEKKLIVVEYMPNGSLYDLLHSASRPPGWTRRVRFGLQVAKAVYALHASNPPVIHRDIKSSNVLIDQDRNARLGDFGLALRGHVEDVRMKCTPPAGTLGYLDPGYLAPEDLTAKSDVFSFGILLLEIISGRNAIDVNYSPPSIVNWAVPAVKRGDYAEICDRRIGPPADPAVIRHLAVLAARCVRSTAEKRPSMAEVVEGLKVVRRRAHAPPIWNNFRQRVRCVENEEALLCHREIYDGIEVDLVKIPSTAAVTVTPQGVSRRNRKVSSVSGSGWKSRSTSDSSKSCSSDKGERVVRSKSIGSVNEIKVGPECESNIRDSNTVAAAVCGGSRRSGVAVKMAPAVVRLSKSRSLGVSRSQQVVLQRFVFEFERDPRPGPPQGPGPARSADEFDMSKLAHGLDDEKSDKKLLEKPPVTGAVN</sequence>
<dbReference type="EMBL" id="JXTB01000104">
    <property type="protein sequence ID" value="PON63440.1"/>
    <property type="molecule type" value="Genomic_DNA"/>
</dbReference>
<feature type="region of interest" description="Disordered" evidence="7">
    <location>
        <begin position="394"/>
        <end position="434"/>
    </location>
</feature>
<dbReference type="STRING" id="3476.A0A2P5CQV7"/>
<evidence type="ECO:0000256" key="7">
    <source>
        <dbReference type="SAM" id="MobiDB-lite"/>
    </source>
</evidence>
<dbReference type="InterPro" id="IPR001245">
    <property type="entry name" value="Ser-Thr/Tyr_kinase_cat_dom"/>
</dbReference>
<keyword evidence="5 6" id="KW-0067">ATP-binding</keyword>
<dbReference type="SUPFAM" id="SSF56112">
    <property type="entry name" value="Protein kinase-like (PK-like)"/>
    <property type="match status" value="1"/>
</dbReference>
<proteinExistence type="predicted"/>
<accession>A0A2P5CQV7</accession>
<comment type="caution">
    <text evidence="9">The sequence shown here is derived from an EMBL/GenBank/DDBJ whole genome shotgun (WGS) entry which is preliminary data.</text>
</comment>
<dbReference type="PANTHER" id="PTHR46146:SF23">
    <property type="entry name" value="PROTEIN KINASE DOMAIN-CONTAINING PROTEIN"/>
    <property type="match status" value="1"/>
</dbReference>
<dbReference type="Gene3D" id="3.30.200.20">
    <property type="entry name" value="Phosphorylase Kinase, domain 1"/>
    <property type="match status" value="1"/>
</dbReference>
<reference evidence="10" key="1">
    <citation type="submission" date="2016-06" db="EMBL/GenBank/DDBJ databases">
        <title>Parallel loss of symbiosis genes in relatives of nitrogen-fixing non-legume Parasponia.</title>
        <authorList>
            <person name="Van Velzen R."/>
            <person name="Holmer R."/>
            <person name="Bu F."/>
            <person name="Rutten L."/>
            <person name="Van Zeijl A."/>
            <person name="Liu W."/>
            <person name="Santuari L."/>
            <person name="Cao Q."/>
            <person name="Sharma T."/>
            <person name="Shen D."/>
            <person name="Roswanjaya Y."/>
            <person name="Wardhani T."/>
            <person name="Kalhor M.S."/>
            <person name="Jansen J."/>
            <person name="Van den Hoogen J."/>
            <person name="Gungor B."/>
            <person name="Hartog M."/>
            <person name="Hontelez J."/>
            <person name="Verver J."/>
            <person name="Yang W.-C."/>
            <person name="Schijlen E."/>
            <person name="Repin R."/>
            <person name="Schilthuizen M."/>
            <person name="Schranz E."/>
            <person name="Heidstra R."/>
            <person name="Miyata K."/>
            <person name="Fedorova E."/>
            <person name="Kohlen W."/>
            <person name="Bisseling T."/>
            <person name="Smit S."/>
            <person name="Geurts R."/>
        </authorList>
    </citation>
    <scope>NUCLEOTIDE SEQUENCE [LARGE SCALE GENOMIC DNA]</scope>
    <source>
        <strain evidence="10">cv. WU1-14</strain>
    </source>
</reference>
<gene>
    <name evidence="9" type="ORF">PanWU01x14_131040</name>
</gene>
<name>A0A2P5CQV7_PARAD</name>
<dbReference type="GO" id="GO:0005524">
    <property type="term" value="F:ATP binding"/>
    <property type="evidence" value="ECO:0007669"/>
    <property type="project" value="UniProtKB-UniRule"/>
</dbReference>
<protein>
    <submittedName>
        <fullName evidence="9">Mitogen-activated protein kinase kinase kinase</fullName>
    </submittedName>
</protein>
<evidence type="ECO:0000313" key="9">
    <source>
        <dbReference type="EMBL" id="PON63440.1"/>
    </source>
</evidence>
<keyword evidence="4 9" id="KW-0418">Kinase</keyword>
<evidence type="ECO:0000256" key="1">
    <source>
        <dbReference type="ARBA" id="ARBA00022527"/>
    </source>
</evidence>
<keyword evidence="2" id="KW-0808">Transferase</keyword>
<organism evidence="9 10">
    <name type="scientific">Parasponia andersonii</name>
    <name type="common">Sponia andersonii</name>
    <dbReference type="NCBI Taxonomy" id="3476"/>
    <lineage>
        <taxon>Eukaryota</taxon>
        <taxon>Viridiplantae</taxon>
        <taxon>Streptophyta</taxon>
        <taxon>Embryophyta</taxon>
        <taxon>Tracheophyta</taxon>
        <taxon>Spermatophyta</taxon>
        <taxon>Magnoliopsida</taxon>
        <taxon>eudicotyledons</taxon>
        <taxon>Gunneridae</taxon>
        <taxon>Pentapetalae</taxon>
        <taxon>rosids</taxon>
        <taxon>fabids</taxon>
        <taxon>Rosales</taxon>
        <taxon>Cannabaceae</taxon>
        <taxon>Parasponia</taxon>
    </lineage>
</organism>
<feature type="compositionally biased region" description="Low complexity" evidence="7">
    <location>
        <begin position="404"/>
        <end position="424"/>
    </location>
</feature>
<feature type="compositionally biased region" description="Basic and acidic residues" evidence="7">
    <location>
        <begin position="524"/>
        <end position="548"/>
    </location>
</feature>
<evidence type="ECO:0000256" key="5">
    <source>
        <dbReference type="ARBA" id="ARBA00022840"/>
    </source>
</evidence>
<dbReference type="InterPro" id="IPR000719">
    <property type="entry name" value="Prot_kinase_dom"/>
</dbReference>
<dbReference type="InterPro" id="IPR017441">
    <property type="entry name" value="Protein_kinase_ATP_BS"/>
</dbReference>
<dbReference type="PROSITE" id="PS50011">
    <property type="entry name" value="PROTEIN_KINASE_DOM"/>
    <property type="match status" value="1"/>
</dbReference>
<feature type="domain" description="Protein kinase" evidence="8">
    <location>
        <begin position="56"/>
        <end position="341"/>
    </location>
</feature>
<dbReference type="AlphaFoldDB" id="A0A2P5CQV7"/>
<evidence type="ECO:0000256" key="4">
    <source>
        <dbReference type="ARBA" id="ARBA00022777"/>
    </source>
</evidence>
<dbReference type="Pfam" id="PF07714">
    <property type="entry name" value="PK_Tyr_Ser-Thr"/>
    <property type="match status" value="1"/>
</dbReference>
<dbReference type="InterPro" id="IPR008271">
    <property type="entry name" value="Ser/Thr_kinase_AS"/>
</dbReference>
<evidence type="ECO:0000256" key="6">
    <source>
        <dbReference type="PROSITE-ProRule" id="PRU10141"/>
    </source>
</evidence>
<dbReference type="SMART" id="SM00220">
    <property type="entry name" value="S_TKc"/>
    <property type="match status" value="1"/>
</dbReference>
<dbReference type="FunFam" id="1.10.510.10:FF:000540">
    <property type="entry name" value="Serine/threonine-protein kinase-like protein"/>
    <property type="match status" value="1"/>
</dbReference>
<dbReference type="PROSITE" id="PS00108">
    <property type="entry name" value="PROTEIN_KINASE_ST"/>
    <property type="match status" value="1"/>
</dbReference>
<dbReference type="PROSITE" id="PS00107">
    <property type="entry name" value="PROTEIN_KINASE_ATP"/>
    <property type="match status" value="1"/>
</dbReference>
<dbReference type="GO" id="GO:0004672">
    <property type="term" value="F:protein kinase activity"/>
    <property type="evidence" value="ECO:0007669"/>
    <property type="project" value="InterPro"/>
</dbReference>
<dbReference type="PANTHER" id="PTHR46146">
    <property type="entry name" value="SERINE/THREONINE-PROTEIN KINASE-LIKE PROTEIN CCR4"/>
    <property type="match status" value="1"/>
</dbReference>
<evidence type="ECO:0000256" key="2">
    <source>
        <dbReference type="ARBA" id="ARBA00022679"/>
    </source>
</evidence>
<dbReference type="OrthoDB" id="4062651at2759"/>